<evidence type="ECO:0000256" key="2">
    <source>
        <dbReference type="ARBA" id="ARBA00022527"/>
    </source>
</evidence>
<keyword evidence="11" id="KW-1133">Transmembrane helix</keyword>
<gene>
    <name evidence="14" type="ORF">SAMN04489765_1315</name>
</gene>
<dbReference type="InterPro" id="IPR005543">
    <property type="entry name" value="PASTA_dom"/>
</dbReference>
<evidence type="ECO:0000256" key="3">
    <source>
        <dbReference type="ARBA" id="ARBA00022679"/>
    </source>
</evidence>
<keyword evidence="4" id="KW-0677">Repeat</keyword>
<dbReference type="PANTHER" id="PTHR43289">
    <property type="entry name" value="MITOGEN-ACTIVATED PROTEIN KINASE KINASE KINASE 20-RELATED"/>
    <property type="match status" value="1"/>
</dbReference>
<dbReference type="RefSeq" id="WP_068566641.1">
    <property type="nucleotide sequence ID" value="NZ_FNLF01000002.1"/>
</dbReference>
<dbReference type="EC" id="2.7.11.1" evidence="1"/>
<keyword evidence="5" id="KW-0547">Nucleotide-binding</keyword>
<feature type="transmembrane region" description="Helical" evidence="11">
    <location>
        <begin position="332"/>
        <end position="352"/>
    </location>
</feature>
<accession>A0A1H1CPL9</accession>
<feature type="compositionally biased region" description="Low complexity" evidence="10">
    <location>
        <begin position="296"/>
        <end position="321"/>
    </location>
</feature>
<dbReference type="AlphaFoldDB" id="A0A1H1CPL9"/>
<proteinExistence type="predicted"/>
<evidence type="ECO:0000256" key="8">
    <source>
        <dbReference type="ARBA" id="ARBA00047899"/>
    </source>
</evidence>
<keyword evidence="6 14" id="KW-0418">Kinase</keyword>
<organism evidence="14 15">
    <name type="scientific">Tsukamurella pulmonis</name>
    <dbReference type="NCBI Taxonomy" id="47312"/>
    <lineage>
        <taxon>Bacteria</taxon>
        <taxon>Bacillati</taxon>
        <taxon>Actinomycetota</taxon>
        <taxon>Actinomycetes</taxon>
        <taxon>Mycobacteriales</taxon>
        <taxon>Tsukamurellaceae</taxon>
        <taxon>Tsukamurella</taxon>
    </lineage>
</organism>
<dbReference type="PROSITE" id="PS50011">
    <property type="entry name" value="PROTEIN_KINASE_DOM"/>
    <property type="match status" value="1"/>
</dbReference>
<dbReference type="PROSITE" id="PS51178">
    <property type="entry name" value="PASTA"/>
    <property type="match status" value="1"/>
</dbReference>
<evidence type="ECO:0000259" key="12">
    <source>
        <dbReference type="PROSITE" id="PS50011"/>
    </source>
</evidence>
<evidence type="ECO:0000256" key="5">
    <source>
        <dbReference type="ARBA" id="ARBA00022741"/>
    </source>
</evidence>
<keyword evidence="3" id="KW-0808">Transferase</keyword>
<dbReference type="Pfam" id="PF00069">
    <property type="entry name" value="Pkinase"/>
    <property type="match status" value="1"/>
</dbReference>
<dbReference type="SMART" id="SM00220">
    <property type="entry name" value="S_TKc"/>
    <property type="match status" value="1"/>
</dbReference>
<keyword evidence="11" id="KW-0472">Membrane</keyword>
<dbReference type="Gene3D" id="1.10.510.10">
    <property type="entry name" value="Transferase(Phosphotransferase) domain 1"/>
    <property type="match status" value="1"/>
</dbReference>
<feature type="region of interest" description="Disordered" evidence="10">
    <location>
        <begin position="354"/>
        <end position="374"/>
    </location>
</feature>
<feature type="domain" description="Protein kinase" evidence="12">
    <location>
        <begin position="16"/>
        <end position="280"/>
    </location>
</feature>
<feature type="region of interest" description="Disordered" evidence="10">
    <location>
        <begin position="283"/>
        <end position="325"/>
    </location>
</feature>
<comment type="catalytic activity">
    <reaction evidence="8">
        <text>L-threonyl-[protein] + ATP = O-phospho-L-threonyl-[protein] + ADP + H(+)</text>
        <dbReference type="Rhea" id="RHEA:46608"/>
        <dbReference type="Rhea" id="RHEA-COMP:11060"/>
        <dbReference type="Rhea" id="RHEA-COMP:11605"/>
        <dbReference type="ChEBI" id="CHEBI:15378"/>
        <dbReference type="ChEBI" id="CHEBI:30013"/>
        <dbReference type="ChEBI" id="CHEBI:30616"/>
        <dbReference type="ChEBI" id="CHEBI:61977"/>
        <dbReference type="ChEBI" id="CHEBI:456216"/>
        <dbReference type="EC" id="2.7.11.1"/>
    </reaction>
</comment>
<dbReference type="OrthoDB" id="5241055at2"/>
<dbReference type="STRING" id="47312.SAMN04489765_1315"/>
<dbReference type="GO" id="GO:0005524">
    <property type="term" value="F:ATP binding"/>
    <property type="evidence" value="ECO:0007669"/>
    <property type="project" value="UniProtKB-KW"/>
</dbReference>
<dbReference type="EMBL" id="FNLF01000002">
    <property type="protein sequence ID" value="SDQ66173.1"/>
    <property type="molecule type" value="Genomic_DNA"/>
</dbReference>
<evidence type="ECO:0000256" key="4">
    <source>
        <dbReference type="ARBA" id="ARBA00022737"/>
    </source>
</evidence>
<dbReference type="InterPro" id="IPR008271">
    <property type="entry name" value="Ser/Thr_kinase_AS"/>
</dbReference>
<protein>
    <recommendedName>
        <fullName evidence="1">non-specific serine/threonine protein kinase</fullName>
        <ecNumber evidence="1">2.7.11.1</ecNumber>
    </recommendedName>
</protein>
<evidence type="ECO:0000256" key="10">
    <source>
        <dbReference type="SAM" id="MobiDB-lite"/>
    </source>
</evidence>
<name>A0A1H1CPL9_9ACTN</name>
<evidence type="ECO:0000256" key="7">
    <source>
        <dbReference type="ARBA" id="ARBA00022840"/>
    </source>
</evidence>
<dbReference type="CDD" id="cd06577">
    <property type="entry name" value="PASTA_pknB"/>
    <property type="match status" value="1"/>
</dbReference>
<dbReference type="Gene3D" id="3.30.10.20">
    <property type="match status" value="1"/>
</dbReference>
<dbReference type="Pfam" id="PF03793">
    <property type="entry name" value="PASTA"/>
    <property type="match status" value="1"/>
</dbReference>
<keyword evidence="2 14" id="KW-0723">Serine/threonine-protein kinase</keyword>
<dbReference type="Gene3D" id="3.30.200.20">
    <property type="entry name" value="Phosphorylase Kinase, domain 1"/>
    <property type="match status" value="1"/>
</dbReference>
<evidence type="ECO:0000256" key="11">
    <source>
        <dbReference type="SAM" id="Phobius"/>
    </source>
</evidence>
<dbReference type="Proteomes" id="UP000183053">
    <property type="component" value="Unassembled WGS sequence"/>
</dbReference>
<sequence length="434" mass="44990">MRTETPTHRLHRIGEYTVVRRLGSGGMGEVFLVRHPRLPRVDAVKLLRAGAAPSGSDALARFGQEAGLLARLAHPNIVAIHDRGRVGGRPWIAMEYVDGSTAGDLARRGPMPACDVVTVIRAVASALDYAWAEHRVVHRDIKPDNILVTADRTVRRVKVADFGIAKALDRPAGITAAGIALGTVGYAAPEVLTGEGCDHRSDLYSLAATATTLLTGMPPFRGERSDVLAAQLAGHFPPPTVRGAPVPPQVAAVLRRGLSPAPAARYPTAGAFAAALSEAVTRVPRPPIPHVPGPRVPTLRRPGGDAPSGPAPQGAAAPSSRRGGRRRTLRRLAVIAVGLACVAGLGAAVVTASERTRSADAAVDRPAVTAPAPSERTVPDFAGLTLLQASERASASGLEYVIDDAAARDDAVVTAQDPAPGTAGFDGAVRLAFS</sequence>
<dbReference type="CDD" id="cd14014">
    <property type="entry name" value="STKc_PknB_like"/>
    <property type="match status" value="1"/>
</dbReference>
<keyword evidence="15" id="KW-1185">Reference proteome</keyword>
<evidence type="ECO:0000256" key="1">
    <source>
        <dbReference type="ARBA" id="ARBA00012513"/>
    </source>
</evidence>
<keyword evidence="7" id="KW-0067">ATP-binding</keyword>
<comment type="catalytic activity">
    <reaction evidence="9">
        <text>L-seryl-[protein] + ATP = O-phospho-L-seryl-[protein] + ADP + H(+)</text>
        <dbReference type="Rhea" id="RHEA:17989"/>
        <dbReference type="Rhea" id="RHEA-COMP:9863"/>
        <dbReference type="Rhea" id="RHEA-COMP:11604"/>
        <dbReference type="ChEBI" id="CHEBI:15378"/>
        <dbReference type="ChEBI" id="CHEBI:29999"/>
        <dbReference type="ChEBI" id="CHEBI:30616"/>
        <dbReference type="ChEBI" id="CHEBI:83421"/>
        <dbReference type="ChEBI" id="CHEBI:456216"/>
        <dbReference type="EC" id="2.7.11.1"/>
    </reaction>
</comment>
<evidence type="ECO:0000259" key="13">
    <source>
        <dbReference type="PROSITE" id="PS51178"/>
    </source>
</evidence>
<dbReference type="GO" id="GO:0004674">
    <property type="term" value="F:protein serine/threonine kinase activity"/>
    <property type="evidence" value="ECO:0007669"/>
    <property type="project" value="UniProtKB-KW"/>
</dbReference>
<feature type="compositionally biased region" description="Pro residues" evidence="10">
    <location>
        <begin position="284"/>
        <end position="295"/>
    </location>
</feature>
<keyword evidence="11" id="KW-0812">Transmembrane</keyword>
<reference evidence="15" key="1">
    <citation type="submission" date="2016-10" db="EMBL/GenBank/DDBJ databases">
        <authorList>
            <person name="Varghese N."/>
            <person name="Submissions S."/>
        </authorList>
    </citation>
    <scope>NUCLEOTIDE SEQUENCE [LARGE SCALE GENOMIC DNA]</scope>
    <source>
        <strain evidence="15">DSM 44142</strain>
    </source>
</reference>
<dbReference type="PANTHER" id="PTHR43289:SF6">
    <property type="entry name" value="SERINE_THREONINE-PROTEIN KINASE NEKL-3"/>
    <property type="match status" value="1"/>
</dbReference>
<evidence type="ECO:0000313" key="14">
    <source>
        <dbReference type="EMBL" id="SDQ66173.1"/>
    </source>
</evidence>
<feature type="domain" description="PASTA" evidence="13">
    <location>
        <begin position="372"/>
        <end position="434"/>
    </location>
</feature>
<dbReference type="InterPro" id="IPR000719">
    <property type="entry name" value="Prot_kinase_dom"/>
</dbReference>
<evidence type="ECO:0000256" key="9">
    <source>
        <dbReference type="ARBA" id="ARBA00048679"/>
    </source>
</evidence>
<evidence type="ECO:0000313" key="15">
    <source>
        <dbReference type="Proteomes" id="UP000183053"/>
    </source>
</evidence>
<dbReference type="InterPro" id="IPR011009">
    <property type="entry name" value="Kinase-like_dom_sf"/>
</dbReference>
<dbReference type="SUPFAM" id="SSF56112">
    <property type="entry name" value="Protein kinase-like (PK-like)"/>
    <property type="match status" value="1"/>
</dbReference>
<evidence type="ECO:0000256" key="6">
    <source>
        <dbReference type="ARBA" id="ARBA00022777"/>
    </source>
</evidence>
<dbReference type="PROSITE" id="PS00108">
    <property type="entry name" value="PROTEIN_KINASE_ST"/>
    <property type="match status" value="1"/>
</dbReference>